<feature type="domain" description="HTH lacI-type" evidence="4">
    <location>
        <begin position="3"/>
        <end position="57"/>
    </location>
</feature>
<keyword evidence="3" id="KW-0804">Transcription</keyword>
<dbReference type="SUPFAM" id="SSF47413">
    <property type="entry name" value="lambda repressor-like DNA-binding domains"/>
    <property type="match status" value="1"/>
</dbReference>
<dbReference type="Proteomes" id="UP000199328">
    <property type="component" value="Unassembled WGS sequence"/>
</dbReference>
<dbReference type="EMBL" id="FNFV01000003">
    <property type="protein sequence ID" value="SDK59173.1"/>
    <property type="molecule type" value="Genomic_DNA"/>
</dbReference>
<dbReference type="Gene3D" id="1.10.260.40">
    <property type="entry name" value="lambda repressor-like DNA-binding domains"/>
    <property type="match status" value="1"/>
</dbReference>
<evidence type="ECO:0000259" key="4">
    <source>
        <dbReference type="PROSITE" id="PS50932"/>
    </source>
</evidence>
<dbReference type="PROSITE" id="PS50932">
    <property type="entry name" value="HTH_LACI_2"/>
    <property type="match status" value="1"/>
</dbReference>
<keyword evidence="6" id="KW-1185">Reference proteome</keyword>
<dbReference type="GO" id="GO:0003700">
    <property type="term" value="F:DNA-binding transcription factor activity"/>
    <property type="evidence" value="ECO:0007669"/>
    <property type="project" value="TreeGrafter"/>
</dbReference>
<reference evidence="6" key="1">
    <citation type="submission" date="2016-10" db="EMBL/GenBank/DDBJ databases">
        <authorList>
            <person name="Varghese N."/>
            <person name="Submissions S."/>
        </authorList>
    </citation>
    <scope>NUCLEOTIDE SEQUENCE [LARGE SCALE GENOMIC DNA]</scope>
    <source>
        <strain evidence="6">CGMCC 1.10789</strain>
    </source>
</reference>
<dbReference type="AlphaFoldDB" id="A0A1G9D5S4"/>
<name>A0A1G9D5S4_9RHOB</name>
<accession>A0A1G9D5S4</accession>
<dbReference type="InterPro" id="IPR000843">
    <property type="entry name" value="HTH_LacI"/>
</dbReference>
<dbReference type="InterPro" id="IPR046335">
    <property type="entry name" value="LacI/GalR-like_sensor"/>
</dbReference>
<dbReference type="CDD" id="cd01392">
    <property type="entry name" value="HTH_LacI"/>
    <property type="match status" value="1"/>
</dbReference>
<dbReference type="GO" id="GO:0000976">
    <property type="term" value="F:transcription cis-regulatory region binding"/>
    <property type="evidence" value="ECO:0007669"/>
    <property type="project" value="TreeGrafter"/>
</dbReference>
<evidence type="ECO:0000256" key="2">
    <source>
        <dbReference type="ARBA" id="ARBA00023125"/>
    </source>
</evidence>
<dbReference type="InterPro" id="IPR028082">
    <property type="entry name" value="Peripla_BP_I"/>
</dbReference>
<gene>
    <name evidence="5" type="ORF">SAMN05216257_103356</name>
</gene>
<sequence>MPVNLKELARTLGLSQTTVSRALNGYPEVAEATRARVLEAARRYNYVPNARARGLATGRSMAIAHVLPISDSHELVNPVFTDFIAGASEIYLRHGYDMVLKLVADDEQERTYREIAARGTADGIIVHAPHTGDPRIALLHELRLPFVVHGRASRGRDDDYSWVDINNLRAFAHATDFLLDLGHRRIGLINGLVSMDFARRREEGFRQALGARGIAPDETLITSGEMTESYGYRTARAFLERERPATAILCSSMIIAIGVRRAIHELGLEMGRDVSVITHDDELSYLRNAGEVPMFTATRSSVRMAGRLCAEMLIESIANPDAPPRHRLLDAALTVGASTGPAPAD</sequence>
<evidence type="ECO:0000256" key="3">
    <source>
        <dbReference type="ARBA" id="ARBA00023163"/>
    </source>
</evidence>
<evidence type="ECO:0000313" key="5">
    <source>
        <dbReference type="EMBL" id="SDK59173.1"/>
    </source>
</evidence>
<dbReference type="InterPro" id="IPR010982">
    <property type="entry name" value="Lambda_DNA-bd_dom_sf"/>
</dbReference>
<organism evidence="5 6">
    <name type="scientific">Meinhardsimonia xiamenensis</name>
    <dbReference type="NCBI Taxonomy" id="990712"/>
    <lineage>
        <taxon>Bacteria</taxon>
        <taxon>Pseudomonadati</taxon>
        <taxon>Pseudomonadota</taxon>
        <taxon>Alphaproteobacteria</taxon>
        <taxon>Rhodobacterales</taxon>
        <taxon>Paracoccaceae</taxon>
        <taxon>Meinhardsimonia</taxon>
    </lineage>
</organism>
<dbReference type="SMART" id="SM00354">
    <property type="entry name" value="HTH_LACI"/>
    <property type="match status" value="1"/>
</dbReference>
<dbReference type="PANTHER" id="PTHR30146:SF109">
    <property type="entry name" value="HTH-TYPE TRANSCRIPTIONAL REGULATOR GALS"/>
    <property type="match status" value="1"/>
</dbReference>
<dbReference type="Gene3D" id="3.40.50.2300">
    <property type="match status" value="2"/>
</dbReference>
<dbReference type="Pfam" id="PF13377">
    <property type="entry name" value="Peripla_BP_3"/>
    <property type="match status" value="1"/>
</dbReference>
<dbReference type="SUPFAM" id="SSF53822">
    <property type="entry name" value="Periplasmic binding protein-like I"/>
    <property type="match status" value="1"/>
</dbReference>
<evidence type="ECO:0000313" key="6">
    <source>
        <dbReference type="Proteomes" id="UP000199328"/>
    </source>
</evidence>
<dbReference type="PANTHER" id="PTHR30146">
    <property type="entry name" value="LACI-RELATED TRANSCRIPTIONAL REPRESSOR"/>
    <property type="match status" value="1"/>
</dbReference>
<keyword evidence="2" id="KW-0238">DNA-binding</keyword>
<proteinExistence type="predicted"/>
<dbReference type="STRING" id="990712.SAMN05216257_103356"/>
<dbReference type="CDD" id="cd20010">
    <property type="entry name" value="PBP1_AglR-like"/>
    <property type="match status" value="1"/>
</dbReference>
<evidence type="ECO:0000256" key="1">
    <source>
        <dbReference type="ARBA" id="ARBA00023015"/>
    </source>
</evidence>
<protein>
    <submittedName>
        <fullName evidence="5">LacI family transcriptional regulator</fullName>
    </submittedName>
</protein>
<keyword evidence="1" id="KW-0805">Transcription regulation</keyword>
<dbReference type="Pfam" id="PF00356">
    <property type="entry name" value="LacI"/>
    <property type="match status" value="1"/>
</dbReference>